<feature type="compositionally biased region" description="Basic residues" evidence="1">
    <location>
        <begin position="859"/>
        <end position="874"/>
    </location>
</feature>
<reference evidence="5" key="1">
    <citation type="submission" date="2012-12" db="EMBL/GenBank/DDBJ databases">
        <authorList>
            <person name="Hellsten U."/>
            <person name="Grimwood J."/>
            <person name="Chapman J.A."/>
            <person name="Shapiro H."/>
            <person name="Aerts A."/>
            <person name="Otillar R.P."/>
            <person name="Terry A.Y."/>
            <person name="Boore J.L."/>
            <person name="Simakov O."/>
            <person name="Marletaz F."/>
            <person name="Cho S.-J."/>
            <person name="Edsinger-Gonzales E."/>
            <person name="Havlak P."/>
            <person name="Kuo D.-H."/>
            <person name="Larsson T."/>
            <person name="Lv J."/>
            <person name="Arendt D."/>
            <person name="Savage R."/>
            <person name="Osoegawa K."/>
            <person name="de Jong P."/>
            <person name="Lindberg D.R."/>
            <person name="Seaver E.C."/>
            <person name="Weisblat D.A."/>
            <person name="Putnam N.H."/>
            <person name="Grigoriev I.V."/>
            <person name="Rokhsar D.S."/>
        </authorList>
    </citation>
    <scope>NUCLEOTIDE SEQUENCE</scope>
    <source>
        <strain evidence="5">I ESC-2004</strain>
    </source>
</reference>
<name>R7UMZ0_CAPTE</name>
<feature type="compositionally biased region" description="Basic and acidic residues" evidence="1">
    <location>
        <begin position="189"/>
        <end position="201"/>
    </location>
</feature>
<keyword evidence="2" id="KW-0812">Transmembrane</keyword>
<dbReference type="EMBL" id="KB302153">
    <property type="protein sequence ID" value="ELU04761.1"/>
    <property type="molecule type" value="Genomic_DNA"/>
</dbReference>
<feature type="region of interest" description="Disordered" evidence="1">
    <location>
        <begin position="548"/>
        <end position="588"/>
    </location>
</feature>
<evidence type="ECO:0000313" key="3">
    <source>
        <dbReference type="EMBL" id="ELU04761.1"/>
    </source>
</evidence>
<evidence type="ECO:0000313" key="5">
    <source>
        <dbReference type="Proteomes" id="UP000014760"/>
    </source>
</evidence>
<feature type="region of interest" description="Disordered" evidence="1">
    <location>
        <begin position="74"/>
        <end position="95"/>
    </location>
</feature>
<proteinExistence type="predicted"/>
<reference evidence="3 5" key="2">
    <citation type="journal article" date="2013" name="Nature">
        <title>Insights into bilaterian evolution from three spiralian genomes.</title>
        <authorList>
            <person name="Simakov O."/>
            <person name="Marletaz F."/>
            <person name="Cho S.J."/>
            <person name="Edsinger-Gonzales E."/>
            <person name="Havlak P."/>
            <person name="Hellsten U."/>
            <person name="Kuo D.H."/>
            <person name="Larsson T."/>
            <person name="Lv J."/>
            <person name="Arendt D."/>
            <person name="Savage R."/>
            <person name="Osoegawa K."/>
            <person name="de Jong P."/>
            <person name="Grimwood J."/>
            <person name="Chapman J.A."/>
            <person name="Shapiro H."/>
            <person name="Aerts A."/>
            <person name="Otillar R.P."/>
            <person name="Terry A.Y."/>
            <person name="Boore J.L."/>
            <person name="Grigoriev I.V."/>
            <person name="Lindberg D.R."/>
            <person name="Seaver E.C."/>
            <person name="Weisblat D.A."/>
            <person name="Putnam N.H."/>
            <person name="Rokhsar D.S."/>
        </authorList>
    </citation>
    <scope>NUCLEOTIDE SEQUENCE</scope>
    <source>
        <strain evidence="3 5">I ESC-2004</strain>
    </source>
</reference>
<feature type="transmembrane region" description="Helical" evidence="2">
    <location>
        <begin position="7"/>
        <end position="31"/>
    </location>
</feature>
<gene>
    <name evidence="3" type="ORF">CAPTEDRAFT_186048</name>
</gene>
<organism evidence="3">
    <name type="scientific">Capitella teleta</name>
    <name type="common">Polychaete worm</name>
    <dbReference type="NCBI Taxonomy" id="283909"/>
    <lineage>
        <taxon>Eukaryota</taxon>
        <taxon>Metazoa</taxon>
        <taxon>Spiralia</taxon>
        <taxon>Lophotrochozoa</taxon>
        <taxon>Annelida</taxon>
        <taxon>Polychaeta</taxon>
        <taxon>Sedentaria</taxon>
        <taxon>Scolecida</taxon>
        <taxon>Capitellidae</taxon>
        <taxon>Capitella</taxon>
    </lineage>
</organism>
<feature type="region of interest" description="Disordered" evidence="1">
    <location>
        <begin position="168"/>
        <end position="201"/>
    </location>
</feature>
<accession>R7UMZ0</accession>
<dbReference type="Proteomes" id="UP000014760">
    <property type="component" value="Unassembled WGS sequence"/>
</dbReference>
<keyword evidence="5" id="KW-1185">Reference proteome</keyword>
<feature type="region of interest" description="Disordered" evidence="1">
    <location>
        <begin position="272"/>
        <end position="303"/>
    </location>
</feature>
<keyword evidence="2" id="KW-0472">Membrane</keyword>
<feature type="region of interest" description="Disordered" evidence="1">
    <location>
        <begin position="838"/>
        <end position="898"/>
    </location>
</feature>
<evidence type="ECO:0000313" key="4">
    <source>
        <dbReference type="EnsemblMetazoa" id="CapteP186048"/>
    </source>
</evidence>
<reference evidence="4" key="3">
    <citation type="submission" date="2015-06" db="UniProtKB">
        <authorList>
            <consortium name="EnsemblMetazoa"/>
        </authorList>
    </citation>
    <scope>IDENTIFICATION</scope>
</reference>
<sequence length="1087" mass="122354">MAVINGSVFFFFLGLTSFDCFVLDAFILLLAHNSPGRLHLLTPNVITTRGNRVTEHISQLYGRFESVLRVASPQQPVAETEEEKETTPVKYATPVGGAASPTDEFDVISLDDLDETKTERSSVFHDATIGSIQVLELPTELNKSVDSDGKKREKPVCYNKIKQIDKCSSTKNMKDRRPSPIHNRKAKRRLSEEFEAQSKIDARTPKQPVKISPKNIPENIHEVHGVSFGTKPKNESISETITEEDEWFEAEEDQHVYENIQFKEKEVNVDEGLSAKSSAKNSPFHITPPKHPKGSTPGSGSTMKKLTAVKHRMERIIRELGSPDSTLSESMCSTLKKDTSKALTMEDLMNSDSSIQLSDSMYDPVDLSSQLWGKLSPSTTTPSHSPPETIRKCLFTMSRNNSPVRLGECVENDTIMWANSFNSSTCPESVTKADIPANATFTKTSAFLPYSKSSERKQASTGKKLKYCESVVPANNCDYICMNQSARTEVLKSISKQLFATPTLDDMEPVLLPDLTVSDFKLDRPLMSKWFSTPKLQQQQSLTELIKPGEDSDNEADKTLVAHSPSPKSTTSLDSGHGSCASVSPSEACDLKKDWADEPIYETIAESDTYAGLDEVTKAKQPELEEDKQANHTYASIEETITPRPPALPERLQEFNLFERLEKAQGTKPANPPKQVLEPKYPTQTKCQNCLNCPSCPTLQQPQKPVRPEEIIRKTDIVDMDSFHRYTVGDVIESMERLADEIPETRGIIPRSKSRQSLYGMIGDPKTRREISQALELETKLKSNANKYAAPLQPTENTYQVGTVGQRSFQEDDFTRNYKTMPISKVNRLCVERDTHVQQKENYPLQHSKQFSQDNTFRQSRRTRDRSASKKPRSKSIGNRSVVSDDEPSYCNLSDTSGTQYFSRGSRRSLLRIQAKKIKPPKQQEKPGWTTTQAPKVVQAHEQHQTNVPHQQTTKPHQKSFRTAKKTQDIINKMFVDDSFSSKNTIRHAPSQSQDSTYNRRYSDFYGSRPSIQENHRTAMIVDNPPVAKQRNLNQKPKTQRPVSTVIEPKAPEVKSSSSSILGHFRRTKSAMHLKWKGATTTREIFC</sequence>
<dbReference type="AlphaFoldDB" id="R7UMZ0"/>
<dbReference type="EnsemblMetazoa" id="CapteT186048">
    <property type="protein sequence ID" value="CapteP186048"/>
    <property type="gene ID" value="CapteG186048"/>
</dbReference>
<feature type="compositionally biased region" description="Polar residues" evidence="1">
    <location>
        <begin position="845"/>
        <end position="858"/>
    </location>
</feature>
<evidence type="ECO:0000256" key="2">
    <source>
        <dbReference type="SAM" id="Phobius"/>
    </source>
</evidence>
<protein>
    <submittedName>
        <fullName evidence="3 4">Uncharacterized protein</fullName>
    </submittedName>
</protein>
<feature type="compositionally biased region" description="Basic and acidic residues" evidence="1">
    <location>
        <begin position="548"/>
        <end position="560"/>
    </location>
</feature>
<evidence type="ECO:0000256" key="1">
    <source>
        <dbReference type="SAM" id="MobiDB-lite"/>
    </source>
</evidence>
<keyword evidence="2" id="KW-1133">Transmembrane helix</keyword>
<dbReference type="HOGENOM" id="CLU_285166_0_0_1"/>
<dbReference type="EMBL" id="AMQN01008081">
    <property type="status" value="NOT_ANNOTATED_CDS"/>
    <property type="molecule type" value="Genomic_DNA"/>
</dbReference>